<dbReference type="AlphaFoldDB" id="A0A1H2DPT2"/>
<feature type="region of interest" description="Disordered" evidence="1">
    <location>
        <begin position="138"/>
        <end position="160"/>
    </location>
</feature>
<dbReference type="SUPFAM" id="SSF55729">
    <property type="entry name" value="Acyl-CoA N-acyltransferases (Nat)"/>
    <property type="match status" value="1"/>
</dbReference>
<name>A0A1H2DPT2_9ACTN</name>
<sequence length="160" mass="17653">MEVRDFLEANHIQGATAMSEAFGLRDGGELVAVMCMKWRTKTEVELVRFATSVIVRGGHSRLLKHAVAAMQPQRVVTFADHAVSDGGLYEQCGFIKDGELRPDYTYYFSCGERVHKVPVPPEAVPQRPKPVVGRVVDRAAGRGGEQDPADLGLRKDPLTY</sequence>
<dbReference type="InterPro" id="IPR016181">
    <property type="entry name" value="Acyl_CoA_acyltransferase"/>
</dbReference>
<dbReference type="EMBL" id="FNLM01000012">
    <property type="protein sequence ID" value="SDT84900.1"/>
    <property type="molecule type" value="Genomic_DNA"/>
</dbReference>
<dbReference type="Proteomes" id="UP000183180">
    <property type="component" value="Unassembled WGS sequence"/>
</dbReference>
<dbReference type="Gene3D" id="3.40.630.30">
    <property type="match status" value="1"/>
</dbReference>
<reference evidence="2 3" key="1">
    <citation type="submission" date="2016-10" db="EMBL/GenBank/DDBJ databases">
        <authorList>
            <person name="de Groot N.N."/>
        </authorList>
    </citation>
    <scope>NUCLEOTIDE SEQUENCE [LARGE SCALE GENOMIC DNA]</scope>
    <source>
        <strain evidence="2 3">DSM 44215</strain>
    </source>
</reference>
<proteinExistence type="predicted"/>
<organism evidence="2 3">
    <name type="scientific">Gordonia westfalica</name>
    <dbReference type="NCBI Taxonomy" id="158898"/>
    <lineage>
        <taxon>Bacteria</taxon>
        <taxon>Bacillati</taxon>
        <taxon>Actinomycetota</taxon>
        <taxon>Actinomycetes</taxon>
        <taxon>Mycobacteriales</taxon>
        <taxon>Gordoniaceae</taxon>
        <taxon>Gordonia</taxon>
    </lineage>
</organism>
<evidence type="ECO:0008006" key="4">
    <source>
        <dbReference type="Google" id="ProtNLM"/>
    </source>
</evidence>
<accession>A0A1H2DPT2</accession>
<protein>
    <recommendedName>
        <fullName evidence="4">N-acetyltransferase domain-containing protein</fullName>
    </recommendedName>
</protein>
<evidence type="ECO:0000256" key="1">
    <source>
        <dbReference type="SAM" id="MobiDB-lite"/>
    </source>
</evidence>
<evidence type="ECO:0000313" key="3">
    <source>
        <dbReference type="Proteomes" id="UP000183180"/>
    </source>
</evidence>
<gene>
    <name evidence="2" type="ORF">SAMN04488548_11221</name>
</gene>
<evidence type="ECO:0000313" key="2">
    <source>
        <dbReference type="EMBL" id="SDT84900.1"/>
    </source>
</evidence>